<dbReference type="NCBIfam" id="TIGR00180">
    <property type="entry name" value="parB_part"/>
    <property type="match status" value="1"/>
</dbReference>
<dbReference type="GO" id="GO:0003677">
    <property type="term" value="F:DNA binding"/>
    <property type="evidence" value="ECO:0007669"/>
    <property type="project" value="UniProtKB-KW"/>
</dbReference>
<comment type="similarity">
    <text evidence="1">Belongs to the ParB family.</text>
</comment>
<feature type="domain" description="ParB-like N-terminal" evidence="3">
    <location>
        <begin position="50"/>
        <end position="137"/>
    </location>
</feature>
<keyword evidence="4" id="KW-0614">Plasmid</keyword>
<dbReference type="InterPro" id="IPR004437">
    <property type="entry name" value="ParB/RepB/Spo0J"/>
</dbReference>
<dbReference type="CDD" id="cd16394">
    <property type="entry name" value="sopB_N"/>
    <property type="match status" value="1"/>
</dbReference>
<dbReference type="RefSeq" id="WP_181375080.1">
    <property type="nucleotide sequence ID" value="NZ_KT351734.1"/>
</dbReference>
<reference evidence="4" key="2">
    <citation type="submission" date="2015-07" db="EMBL/GenBank/DDBJ databases">
        <authorList>
            <person name="Welte C."/>
            <person name="de Graaf R."/>
            <person name="van den Bosch T.J.M."/>
            <person name="Op den Camp H."/>
            <person name="van Dam N."/>
            <person name="Jetten M."/>
        </authorList>
    </citation>
    <scope>NUCLEOTIDE SEQUENCE</scope>
    <source>
        <plasmid evidence="4">Drgb3</plasmid>
    </source>
</reference>
<sequence length="323" mass="35656">MSTKRQTIGRTFSAPVLNNEAEPEAFKQVFTLASGRKAVFTKVTVPAADVETKTYVLQEINGRDQSALTPESLQDITRTISLQQFFPAIGVRHDDRIEILDGSRRRASAILKHVGLDILVTDEPLTVSEARKLAQDIQTAREHNIREVGTRLLALKQSGLTQKEIAEAEGLSQAKVTRALQAASVSSELLSLFPIQSELSFSDYKVLLMAEELLASNQRSVSELIENISSVVSGIREQSLLAADEVKTKILTVIRDEATVLGEPAKGEAAVITPLWQFSDKNKYARKKIRGRMFSYEFNRVSPELQGAIDDAVKAVLVKHLKS</sequence>
<evidence type="ECO:0000313" key="4">
    <source>
        <dbReference type="EMBL" id="ALG88555.1"/>
    </source>
</evidence>
<dbReference type="SMART" id="SM00470">
    <property type="entry name" value="ParB"/>
    <property type="match status" value="1"/>
</dbReference>
<keyword evidence="2" id="KW-0238">DNA-binding</keyword>
<dbReference type="AlphaFoldDB" id="A0A0N9NJW0"/>
<dbReference type="InterPro" id="IPR014884">
    <property type="entry name" value="ParB_fam_C"/>
</dbReference>
<dbReference type="SUPFAM" id="SSF109709">
    <property type="entry name" value="KorB DNA-binding domain-like"/>
    <property type="match status" value="1"/>
</dbReference>
<organism evidence="4">
    <name type="scientific">Pectobacterium carotovorum</name>
    <name type="common">Erwinia carotovora</name>
    <dbReference type="NCBI Taxonomy" id="554"/>
    <lineage>
        <taxon>Bacteria</taxon>
        <taxon>Pseudomonadati</taxon>
        <taxon>Pseudomonadota</taxon>
        <taxon>Gammaproteobacteria</taxon>
        <taxon>Enterobacterales</taxon>
        <taxon>Pectobacteriaceae</taxon>
        <taxon>Pectobacterium</taxon>
    </lineage>
</organism>
<evidence type="ECO:0000256" key="2">
    <source>
        <dbReference type="ARBA" id="ARBA00023125"/>
    </source>
</evidence>
<geneLocation type="plasmid" evidence="4">
    <name>Drgb3</name>
</geneLocation>
<dbReference type="Pfam" id="PF08775">
    <property type="entry name" value="ParB"/>
    <property type="match status" value="1"/>
</dbReference>
<evidence type="ECO:0000259" key="3">
    <source>
        <dbReference type="SMART" id="SM00470"/>
    </source>
</evidence>
<dbReference type="Gene3D" id="1.10.10.2830">
    <property type="match status" value="1"/>
</dbReference>
<accession>A0A0N9NJW0</accession>
<dbReference type="PANTHER" id="PTHR38973">
    <property type="entry name" value="PLASMID PARTITIONING CONTROL PROTEIN-RELATED"/>
    <property type="match status" value="1"/>
</dbReference>
<dbReference type="EMBL" id="KT351734">
    <property type="protein sequence ID" value="ALG88555.1"/>
    <property type="molecule type" value="Genomic_DNA"/>
</dbReference>
<evidence type="ECO:0000256" key="1">
    <source>
        <dbReference type="ARBA" id="ARBA00006295"/>
    </source>
</evidence>
<name>A0A0N9NJW0_PECCA</name>
<proteinExistence type="inferred from homology"/>
<dbReference type="InterPro" id="IPR003115">
    <property type="entry name" value="ParB_N"/>
</dbReference>
<reference evidence="4" key="1">
    <citation type="journal article" date="2015" name="Environ. Microbiol.">
        <title>Plasmids from the gut microbiome of cabbage root fly larvae encode SaxA that catalyses the conversion of the plant toxin 2-phenylethyl isothiocyanate.</title>
        <authorList>
            <person name="Welte C.U."/>
            <person name="de Graaf R.M."/>
            <person name="van den Bosch T.J."/>
            <person name="Op den Camp H.J."/>
            <person name="van Dam N.M."/>
            <person name="Jetten M.S."/>
        </authorList>
    </citation>
    <scope>NUCLEOTIDE SEQUENCE</scope>
    <source>
        <plasmid evidence="4">Drgb3</plasmid>
    </source>
</reference>
<dbReference type="PANTHER" id="PTHR38973:SF1">
    <property type="entry name" value="PLASMID PARTITION PROTEIN B"/>
    <property type="match status" value="1"/>
</dbReference>
<protein>
    <submittedName>
        <fullName evidence="4">Plasmid partitioning B</fullName>
    </submittedName>
</protein>